<keyword evidence="2" id="KW-1185">Reference proteome</keyword>
<evidence type="ECO:0000313" key="1">
    <source>
        <dbReference type="EMBL" id="DAD43626.1"/>
    </source>
</evidence>
<protein>
    <submittedName>
        <fullName evidence="1">Uncharacterized protein</fullName>
    </submittedName>
</protein>
<name>A0A822ZKV5_NELNU</name>
<evidence type="ECO:0000313" key="2">
    <source>
        <dbReference type="Proteomes" id="UP000607653"/>
    </source>
</evidence>
<comment type="caution">
    <text evidence="1">The sequence shown here is derived from an EMBL/GenBank/DDBJ whole genome shotgun (WGS) entry which is preliminary data.</text>
</comment>
<proteinExistence type="predicted"/>
<accession>A0A822ZKV5</accession>
<reference evidence="1 2" key="1">
    <citation type="journal article" date="2020" name="Mol. Biol. Evol.">
        <title>Distinct Expression and Methylation Patterns for Genes with Different Fates following a Single Whole-Genome Duplication in Flowering Plants.</title>
        <authorList>
            <person name="Shi T."/>
            <person name="Rahmani R.S."/>
            <person name="Gugger P.F."/>
            <person name="Wang M."/>
            <person name="Li H."/>
            <person name="Zhang Y."/>
            <person name="Li Z."/>
            <person name="Wang Q."/>
            <person name="Van de Peer Y."/>
            <person name="Marchal K."/>
            <person name="Chen J."/>
        </authorList>
    </citation>
    <scope>NUCLEOTIDE SEQUENCE [LARGE SCALE GENOMIC DNA]</scope>
    <source>
        <tissue evidence="1">Leaf</tissue>
    </source>
</reference>
<dbReference type="AlphaFoldDB" id="A0A822ZKV5"/>
<sequence length="38" mass="4405">MKTQSEPMNFIVNLLPDIIRKRESIYLQNGGSLPYPKL</sequence>
<dbReference type="Proteomes" id="UP000607653">
    <property type="component" value="Unassembled WGS sequence"/>
</dbReference>
<dbReference type="EMBL" id="DUZY01000006">
    <property type="protein sequence ID" value="DAD43626.1"/>
    <property type="molecule type" value="Genomic_DNA"/>
</dbReference>
<gene>
    <name evidence="1" type="ORF">HUJ06_001856</name>
</gene>
<organism evidence="1 2">
    <name type="scientific">Nelumbo nucifera</name>
    <name type="common">Sacred lotus</name>
    <dbReference type="NCBI Taxonomy" id="4432"/>
    <lineage>
        <taxon>Eukaryota</taxon>
        <taxon>Viridiplantae</taxon>
        <taxon>Streptophyta</taxon>
        <taxon>Embryophyta</taxon>
        <taxon>Tracheophyta</taxon>
        <taxon>Spermatophyta</taxon>
        <taxon>Magnoliopsida</taxon>
        <taxon>Proteales</taxon>
        <taxon>Nelumbonaceae</taxon>
        <taxon>Nelumbo</taxon>
    </lineage>
</organism>